<comment type="subcellular location">
    <subcellularLocation>
        <location evidence="1">Membrane</location>
    </subcellularLocation>
</comment>
<keyword evidence="14" id="KW-1185">Reference proteome</keyword>
<evidence type="ECO:0000256" key="7">
    <source>
        <dbReference type="ARBA" id="ARBA00022840"/>
    </source>
</evidence>
<evidence type="ECO:0000256" key="6">
    <source>
        <dbReference type="ARBA" id="ARBA00022777"/>
    </source>
</evidence>
<evidence type="ECO:0000313" key="14">
    <source>
        <dbReference type="Proteomes" id="UP001165065"/>
    </source>
</evidence>
<evidence type="ECO:0000256" key="3">
    <source>
        <dbReference type="ARBA" id="ARBA00022679"/>
    </source>
</evidence>
<comment type="catalytic activity">
    <reaction evidence="9">
        <text>a 1,2-diacyl-sn-glycerol + ATP = a 1,2-diacyl-sn-glycero-3-phosphate + ADP + H(+)</text>
        <dbReference type="Rhea" id="RHEA:10272"/>
        <dbReference type="ChEBI" id="CHEBI:15378"/>
        <dbReference type="ChEBI" id="CHEBI:17815"/>
        <dbReference type="ChEBI" id="CHEBI:30616"/>
        <dbReference type="ChEBI" id="CHEBI:58608"/>
        <dbReference type="ChEBI" id="CHEBI:456216"/>
        <dbReference type="EC" id="2.7.1.107"/>
    </reaction>
</comment>
<keyword evidence="8 11" id="KW-0472">Membrane</keyword>
<dbReference type="EC" id="2.7.1.107" evidence="9"/>
<dbReference type="Proteomes" id="UP001165065">
    <property type="component" value="Unassembled WGS sequence"/>
</dbReference>
<protein>
    <recommendedName>
        <fullName evidence="9">Diacylglycerol kinase</fullName>
        <shortName evidence="9">DAG kinase</shortName>
        <ecNumber evidence="9">2.7.1.107</ecNumber>
    </recommendedName>
</protein>
<comment type="similarity">
    <text evidence="2 9">Belongs to the eukaryotic diacylglycerol kinase family.</text>
</comment>
<accession>A0A9W7G2P6</accession>
<dbReference type="GO" id="GO:0008270">
    <property type="term" value="F:zinc ion binding"/>
    <property type="evidence" value="ECO:0007669"/>
    <property type="project" value="UniProtKB-KW"/>
</dbReference>
<dbReference type="InterPro" id="IPR016064">
    <property type="entry name" value="NAD/diacylglycerol_kinase_sf"/>
</dbReference>
<dbReference type="SMART" id="SM00045">
    <property type="entry name" value="DAGKa"/>
    <property type="match status" value="1"/>
</dbReference>
<dbReference type="Gene3D" id="3.40.50.10330">
    <property type="entry name" value="Probable inorganic polyphosphate/atp-NAD kinase, domain 1"/>
    <property type="match status" value="1"/>
</dbReference>
<dbReference type="PROSITE" id="PS50146">
    <property type="entry name" value="DAGK"/>
    <property type="match status" value="1"/>
</dbReference>
<feature type="compositionally biased region" description="Basic and acidic residues" evidence="10">
    <location>
        <begin position="204"/>
        <end position="284"/>
    </location>
</feature>
<dbReference type="Gene3D" id="2.60.200.40">
    <property type="match status" value="2"/>
</dbReference>
<feature type="compositionally biased region" description="Basic and acidic residues" evidence="10">
    <location>
        <begin position="188"/>
        <end position="197"/>
    </location>
</feature>
<keyword evidence="3 9" id="KW-0808">Transferase</keyword>
<feature type="region of interest" description="Disordered" evidence="10">
    <location>
        <begin position="339"/>
        <end position="358"/>
    </location>
</feature>
<keyword evidence="5" id="KW-0862">Zinc</keyword>
<dbReference type="SUPFAM" id="SSF111331">
    <property type="entry name" value="NAD kinase/diacylglycerol kinase-like"/>
    <property type="match status" value="1"/>
</dbReference>
<keyword evidence="7 9" id="KW-0067">ATP-binding</keyword>
<keyword evidence="5" id="KW-0479">Metal-binding</keyword>
<sequence>MSTLSSALYSSYEYLSSFGVQEVVNPSTPLVDYIVDKMVPYLPPDAAAYISNPSNYPEMLEQVLISFLLLVVSFIALGLPFNLSLLLYPEGRKFASENREVLQHKQFELLWAEISSCEHSRLVLPPTCRRIPNYQPPESKQPKKSSASDPGVEGDESTLGRIGRAVSVFGDVVETKVRNLGSRKKKSTRDVREDSIKEGTGGDVSERTDDSENNDKGSPDYADTDKASPDKTSPDKTSPDKTSPDKTSQDKTSPDKTSPDKTSPDKTSPKKLVDLTPTKEKDDSDPADAPSASSGNPKLSNRKENDVFSSPKPSPALLPVTPTTSLSVDEMDAIQLTSAKLGDAGGQGNGKQKGSASESMNFFEAASSHSAIRKMSQPTVLPDNNGYVFDGIGEDRTPLVVFVNSKSGGNQGRLLISQLRRVLNPIQVHDLASGPPDRVLSSFSALPKSRILVCGGDGTVAWIMDALEKLDMKESRKPPIAILPLGTGNDLARIHGWGGGYNNESLLDVLKEVGKGYVSLCDRWRVEVEKKGKTSVKVFNNYFGIGADAQAALDFHSLRETKPELFFSRITNKVWYAVLGAEDIFKASCDDIPQKIHLKADGVEVDIPDDCQGLIFLNIDSYAGGIKLWAGGTYPGENEEKNDDIDEDDEEEEEGVKGGERRQRFGSMDSQSMPRNKEELENSRKNDSSCQDGMIDIIAIKGCLHLGQINVGLSRAQRLCQCKELEMTTERKYPCQLDGEPWGQSACKIRVTRKEESATMLHRAETRTGGDVATEMVELLDWAEEKGILNKKQHQKITKEFSRRIEARNRTVGQSGSRENLLSYGAKAMTKGFNMPFLRDMQQTPNNKRKKEKEQELQFLDYELGEHKGFENDGDDAGCAIM</sequence>
<dbReference type="EMBL" id="BRYA01000003">
    <property type="protein sequence ID" value="GMI30803.1"/>
    <property type="molecule type" value="Genomic_DNA"/>
</dbReference>
<feature type="region of interest" description="Disordered" evidence="10">
    <location>
        <begin position="179"/>
        <end position="322"/>
    </location>
</feature>
<keyword evidence="4 9" id="KW-0547">Nucleotide-binding</keyword>
<keyword evidence="6 9" id="KW-0418">Kinase</keyword>
<feature type="compositionally biased region" description="Basic and acidic residues" evidence="10">
    <location>
        <begin position="675"/>
        <end position="687"/>
    </location>
</feature>
<gene>
    <name evidence="13" type="ORF">TrCOL_g3231</name>
</gene>
<evidence type="ECO:0000259" key="12">
    <source>
        <dbReference type="PROSITE" id="PS50146"/>
    </source>
</evidence>
<evidence type="ECO:0000256" key="8">
    <source>
        <dbReference type="ARBA" id="ARBA00023136"/>
    </source>
</evidence>
<dbReference type="AlphaFoldDB" id="A0A9W7G2P6"/>
<keyword evidence="11" id="KW-0812">Transmembrane</keyword>
<evidence type="ECO:0000256" key="9">
    <source>
        <dbReference type="RuleBase" id="RU361128"/>
    </source>
</evidence>
<comment type="caution">
    <text evidence="13">The sequence shown here is derived from an EMBL/GenBank/DDBJ whole genome shotgun (WGS) entry which is preliminary data.</text>
</comment>
<proteinExistence type="inferred from homology"/>
<evidence type="ECO:0000313" key="13">
    <source>
        <dbReference type="EMBL" id="GMI30803.1"/>
    </source>
</evidence>
<evidence type="ECO:0000256" key="1">
    <source>
        <dbReference type="ARBA" id="ARBA00004370"/>
    </source>
</evidence>
<dbReference type="GO" id="GO:0004143">
    <property type="term" value="F:ATP-dependent diacylglycerol kinase activity"/>
    <property type="evidence" value="ECO:0007669"/>
    <property type="project" value="UniProtKB-EC"/>
</dbReference>
<evidence type="ECO:0000256" key="10">
    <source>
        <dbReference type="SAM" id="MobiDB-lite"/>
    </source>
</evidence>
<dbReference type="Pfam" id="PF00609">
    <property type="entry name" value="DAGK_acc"/>
    <property type="match status" value="1"/>
</dbReference>
<dbReference type="GO" id="GO:0005524">
    <property type="term" value="F:ATP binding"/>
    <property type="evidence" value="ECO:0007669"/>
    <property type="project" value="UniProtKB-KW"/>
</dbReference>
<dbReference type="PANTHER" id="PTHR11255">
    <property type="entry name" value="DIACYLGLYCEROL KINASE"/>
    <property type="match status" value="1"/>
</dbReference>
<dbReference type="SMART" id="SM00046">
    <property type="entry name" value="DAGKc"/>
    <property type="match status" value="1"/>
</dbReference>
<dbReference type="Pfam" id="PF00781">
    <property type="entry name" value="DAGK_cat"/>
    <property type="match status" value="1"/>
</dbReference>
<dbReference type="PANTHER" id="PTHR11255:SF54">
    <property type="entry name" value="DIACYLGLYCEROL KINASE THETA"/>
    <property type="match status" value="1"/>
</dbReference>
<dbReference type="InterPro" id="IPR001206">
    <property type="entry name" value="Diacylglycerol_kinase_cat_dom"/>
</dbReference>
<dbReference type="InterPro" id="IPR017438">
    <property type="entry name" value="ATP-NAD_kinase_N"/>
</dbReference>
<reference evidence="14" key="1">
    <citation type="journal article" date="2023" name="Commun. Biol.">
        <title>Genome analysis of Parmales, the sister group of diatoms, reveals the evolutionary specialization of diatoms from phago-mixotrophs to photoautotrophs.</title>
        <authorList>
            <person name="Ban H."/>
            <person name="Sato S."/>
            <person name="Yoshikawa S."/>
            <person name="Yamada K."/>
            <person name="Nakamura Y."/>
            <person name="Ichinomiya M."/>
            <person name="Sato N."/>
            <person name="Blanc-Mathieu R."/>
            <person name="Endo H."/>
            <person name="Kuwata A."/>
            <person name="Ogata H."/>
        </authorList>
    </citation>
    <scope>NUCLEOTIDE SEQUENCE [LARGE SCALE GENOMIC DNA]</scope>
</reference>
<feature type="region of interest" description="Disordered" evidence="10">
    <location>
        <begin position="132"/>
        <end position="159"/>
    </location>
</feature>
<name>A0A9W7G2P6_9STRA</name>
<keyword evidence="11" id="KW-1133">Transmembrane helix</keyword>
<feature type="region of interest" description="Disordered" evidence="10">
    <location>
        <begin position="633"/>
        <end position="689"/>
    </location>
</feature>
<keyword evidence="5" id="KW-0863">Zinc-finger</keyword>
<dbReference type="InterPro" id="IPR000756">
    <property type="entry name" value="Diacylglycerol_kin_accessory"/>
</dbReference>
<dbReference type="GO" id="GO:0016020">
    <property type="term" value="C:membrane"/>
    <property type="evidence" value="ECO:0007669"/>
    <property type="project" value="UniProtKB-SubCell"/>
</dbReference>
<dbReference type="GO" id="GO:0007200">
    <property type="term" value="P:phospholipase C-activating G protein-coupled receptor signaling pathway"/>
    <property type="evidence" value="ECO:0007669"/>
    <property type="project" value="InterPro"/>
</dbReference>
<feature type="transmembrane region" description="Helical" evidence="11">
    <location>
        <begin position="63"/>
        <end position="88"/>
    </location>
</feature>
<feature type="domain" description="DAGKc" evidence="12">
    <location>
        <begin position="394"/>
        <end position="530"/>
    </location>
</feature>
<dbReference type="InterPro" id="IPR037607">
    <property type="entry name" value="DGK"/>
</dbReference>
<dbReference type="OrthoDB" id="242257at2759"/>
<evidence type="ECO:0000256" key="4">
    <source>
        <dbReference type="ARBA" id="ARBA00022741"/>
    </source>
</evidence>
<organism evidence="13 14">
    <name type="scientific">Triparma columacea</name>
    <dbReference type="NCBI Taxonomy" id="722753"/>
    <lineage>
        <taxon>Eukaryota</taxon>
        <taxon>Sar</taxon>
        <taxon>Stramenopiles</taxon>
        <taxon>Ochrophyta</taxon>
        <taxon>Bolidophyceae</taxon>
        <taxon>Parmales</taxon>
        <taxon>Triparmaceae</taxon>
        <taxon>Triparma</taxon>
    </lineage>
</organism>
<evidence type="ECO:0000256" key="11">
    <source>
        <dbReference type="SAM" id="Phobius"/>
    </source>
</evidence>
<evidence type="ECO:0000256" key="2">
    <source>
        <dbReference type="ARBA" id="ARBA00009280"/>
    </source>
</evidence>
<evidence type="ECO:0000256" key="5">
    <source>
        <dbReference type="ARBA" id="ARBA00022771"/>
    </source>
</evidence>
<feature type="compositionally biased region" description="Acidic residues" evidence="10">
    <location>
        <begin position="640"/>
        <end position="654"/>
    </location>
</feature>